<dbReference type="EMBL" id="LAZR01054434">
    <property type="protein sequence ID" value="KKK78573.1"/>
    <property type="molecule type" value="Genomic_DNA"/>
</dbReference>
<dbReference type="AlphaFoldDB" id="A0A0F8YB20"/>
<name>A0A0F8YB20_9ZZZZ</name>
<gene>
    <name evidence="1" type="ORF">LCGC14_2842240</name>
</gene>
<reference evidence="1" key="1">
    <citation type="journal article" date="2015" name="Nature">
        <title>Complex archaea that bridge the gap between prokaryotes and eukaryotes.</title>
        <authorList>
            <person name="Spang A."/>
            <person name="Saw J.H."/>
            <person name="Jorgensen S.L."/>
            <person name="Zaremba-Niedzwiedzka K."/>
            <person name="Martijn J."/>
            <person name="Lind A.E."/>
            <person name="van Eijk R."/>
            <person name="Schleper C."/>
            <person name="Guy L."/>
            <person name="Ettema T.J."/>
        </authorList>
    </citation>
    <scope>NUCLEOTIDE SEQUENCE</scope>
</reference>
<accession>A0A0F8YB20</accession>
<protein>
    <submittedName>
        <fullName evidence="1">Uncharacterized protein</fullName>
    </submittedName>
</protein>
<organism evidence="1">
    <name type="scientific">marine sediment metagenome</name>
    <dbReference type="NCBI Taxonomy" id="412755"/>
    <lineage>
        <taxon>unclassified sequences</taxon>
        <taxon>metagenomes</taxon>
        <taxon>ecological metagenomes</taxon>
    </lineage>
</organism>
<evidence type="ECO:0000313" key="1">
    <source>
        <dbReference type="EMBL" id="KKK78573.1"/>
    </source>
</evidence>
<proteinExistence type="predicted"/>
<comment type="caution">
    <text evidence="1">The sequence shown here is derived from an EMBL/GenBank/DDBJ whole genome shotgun (WGS) entry which is preliminary data.</text>
</comment>
<sequence>MYRLVHSIAMNSEVSEGFGLGDDAVNIMAKSIMNLAIMKGYVPIHEVRIDYLDKLEEVDSACLRVMRYVIYIGKRKARIWLRHQKDKYFAVHEGFGGVYTSRKILIPKV</sequence>